<gene>
    <name evidence="2" type="ORF">JJ685_18005</name>
</gene>
<evidence type="ECO:0000313" key="2">
    <source>
        <dbReference type="EMBL" id="MBL0393038.1"/>
    </source>
</evidence>
<reference evidence="2 3" key="1">
    <citation type="journal article" date="2017" name="Int. J. Syst. Evol. Microbiol.">
        <title>Ramlibacter monticola sp. nov., isolated from forest soil.</title>
        <authorList>
            <person name="Chaudhary D.K."/>
            <person name="Kim J."/>
        </authorList>
    </citation>
    <scope>NUCLEOTIDE SEQUENCE [LARGE SCALE GENOMIC DNA]</scope>
    <source>
        <strain evidence="2 3">KACC 19175</strain>
    </source>
</reference>
<feature type="domain" description="Transposase IS66 C-terminal" evidence="1">
    <location>
        <begin position="13"/>
        <end position="44"/>
    </location>
</feature>
<dbReference type="Proteomes" id="UP000599109">
    <property type="component" value="Unassembled WGS sequence"/>
</dbReference>
<name>A0A936Z0V4_9BURK</name>
<evidence type="ECO:0000313" key="3">
    <source>
        <dbReference type="Proteomes" id="UP000599109"/>
    </source>
</evidence>
<dbReference type="EMBL" id="JAEQNE010000004">
    <property type="protein sequence ID" value="MBL0393038.1"/>
    <property type="molecule type" value="Genomic_DNA"/>
</dbReference>
<protein>
    <submittedName>
        <fullName evidence="2">Transposase domain-containing protein</fullName>
    </submittedName>
</protein>
<dbReference type="Pfam" id="PF13817">
    <property type="entry name" value="DDE_Tnp_IS66_C"/>
    <property type="match status" value="1"/>
</dbReference>
<comment type="caution">
    <text evidence="2">The sequence shown here is derived from an EMBL/GenBank/DDBJ whole genome shotgun (WGS) entry which is preliminary data.</text>
</comment>
<keyword evidence="3" id="KW-1185">Reference proteome</keyword>
<dbReference type="AlphaFoldDB" id="A0A936Z0V4"/>
<sequence>MRSWGRIPIFCPKIRGHDPHAHLRDVLQPLPEHPAGSLDDLLPHRW</sequence>
<proteinExistence type="predicted"/>
<accession>A0A936Z0V4</accession>
<organism evidence="2 3">
    <name type="scientific">Ramlibacter monticola</name>
    <dbReference type="NCBI Taxonomy" id="1926872"/>
    <lineage>
        <taxon>Bacteria</taxon>
        <taxon>Pseudomonadati</taxon>
        <taxon>Pseudomonadota</taxon>
        <taxon>Betaproteobacteria</taxon>
        <taxon>Burkholderiales</taxon>
        <taxon>Comamonadaceae</taxon>
        <taxon>Ramlibacter</taxon>
    </lineage>
</organism>
<evidence type="ECO:0000259" key="1">
    <source>
        <dbReference type="Pfam" id="PF13817"/>
    </source>
</evidence>
<dbReference type="RefSeq" id="WP_201675697.1">
    <property type="nucleotide sequence ID" value="NZ_JAEQNE010000004.1"/>
</dbReference>
<dbReference type="InterPro" id="IPR039552">
    <property type="entry name" value="IS66_C"/>
</dbReference>